<dbReference type="OrthoDB" id="9801456at2"/>
<evidence type="ECO:0000256" key="3">
    <source>
        <dbReference type="ARBA" id="ARBA00022679"/>
    </source>
</evidence>
<comment type="caution">
    <text evidence="5">The sequence shown here is derived from an EMBL/GenBank/DDBJ whole genome shotgun (WGS) entry which is preliminary data.</text>
</comment>
<organism evidence="5 6">
    <name type="scientific">Gordonibacter pamelaeae</name>
    <dbReference type="NCBI Taxonomy" id="471189"/>
    <lineage>
        <taxon>Bacteria</taxon>
        <taxon>Bacillati</taxon>
        <taxon>Actinomycetota</taxon>
        <taxon>Coriobacteriia</taxon>
        <taxon>Eggerthellales</taxon>
        <taxon>Eggerthellaceae</taxon>
        <taxon>Gordonibacter</taxon>
    </lineage>
</organism>
<dbReference type="AlphaFoldDB" id="A0A369M002"/>
<gene>
    <name evidence="5" type="ORF">C1877_09665</name>
</gene>
<name>A0A369M002_9ACTN</name>
<dbReference type="InterPro" id="IPR045304">
    <property type="entry name" value="LbH_SAT"/>
</dbReference>
<evidence type="ECO:0000256" key="1">
    <source>
        <dbReference type="ARBA" id="ARBA00004876"/>
    </source>
</evidence>
<dbReference type="Gene3D" id="2.160.10.10">
    <property type="entry name" value="Hexapeptide repeat proteins"/>
    <property type="match status" value="1"/>
</dbReference>
<evidence type="ECO:0000256" key="2">
    <source>
        <dbReference type="ARBA" id="ARBA00022605"/>
    </source>
</evidence>
<keyword evidence="4" id="KW-0012">Acyltransferase</keyword>
<dbReference type="GO" id="GO:0016746">
    <property type="term" value="F:acyltransferase activity"/>
    <property type="evidence" value="ECO:0007669"/>
    <property type="project" value="UniProtKB-KW"/>
</dbReference>
<protein>
    <submittedName>
        <fullName evidence="5">Serine acetyltransferase</fullName>
    </submittedName>
</protein>
<evidence type="ECO:0000313" key="6">
    <source>
        <dbReference type="Proteomes" id="UP000254000"/>
    </source>
</evidence>
<dbReference type="RefSeq" id="WP_015538928.1">
    <property type="nucleotide sequence ID" value="NZ_CABMMS010000005.1"/>
</dbReference>
<proteinExistence type="predicted"/>
<dbReference type="Proteomes" id="UP000254000">
    <property type="component" value="Unassembled WGS sequence"/>
</dbReference>
<keyword evidence="6" id="KW-1185">Reference proteome</keyword>
<evidence type="ECO:0000313" key="5">
    <source>
        <dbReference type="EMBL" id="RDB64970.1"/>
    </source>
</evidence>
<keyword evidence="3" id="KW-0808">Transferase</keyword>
<evidence type="ECO:0000256" key="4">
    <source>
        <dbReference type="ARBA" id="ARBA00023315"/>
    </source>
</evidence>
<dbReference type="EMBL" id="PPTS01000005">
    <property type="protein sequence ID" value="RDB64970.1"/>
    <property type="molecule type" value="Genomic_DNA"/>
</dbReference>
<dbReference type="GeneID" id="78359957"/>
<accession>A0A369M002</accession>
<dbReference type="PANTHER" id="PTHR42811">
    <property type="entry name" value="SERINE ACETYLTRANSFERASE"/>
    <property type="match status" value="1"/>
</dbReference>
<reference evidence="5 6" key="1">
    <citation type="journal article" date="2018" name="Elife">
        <title>Discovery and characterization of a prevalent human gut bacterial enzyme sufficient for the inactivation of a family of plant toxins.</title>
        <authorList>
            <person name="Koppel N."/>
            <person name="Bisanz J.E."/>
            <person name="Pandelia M.E."/>
            <person name="Turnbaugh P.J."/>
            <person name="Balskus E.P."/>
        </authorList>
    </citation>
    <scope>NUCLEOTIDE SEQUENCE [LARGE SCALE GENOMIC DNA]</scope>
    <source>
        <strain evidence="5 6">3C</strain>
    </source>
</reference>
<comment type="pathway">
    <text evidence="1">Amino-acid biosynthesis; L-cysteine biosynthesis; L-cysteine from L-serine: step 1/2.</text>
</comment>
<keyword evidence="2" id="KW-0028">Amino-acid biosynthesis</keyword>
<dbReference type="CDD" id="cd03354">
    <property type="entry name" value="LbH_SAT"/>
    <property type="match status" value="1"/>
</dbReference>
<dbReference type="InterPro" id="IPR011004">
    <property type="entry name" value="Trimer_LpxA-like_sf"/>
</dbReference>
<dbReference type="InterPro" id="IPR042122">
    <property type="entry name" value="Ser_AcTrfase_N_sf"/>
</dbReference>
<sequence>MFGDNLDRIVKGIEKNYEADEIFFTKPGRQFPSRSAVKGVLKDLRRVLFPGYFGDEMLTPSTSPEYFIGETLIQIERSLREQIVLALAYTSDDRDAGEADPARSLCGGTPEHICERASEVCTVFFDELPSIQRVLLTDVQALYDGDPAAGSKEEVIFSYPGLYAIYVYRIAHVLYQQDVPIIPRIMTELAHSGTGIDIGAGAQIGEYFFIDHGTGVVIGETTVIGDHVKLYQGVTLGALSTRGGQRLAGVRRHPTIEDDVTIYSNASVLGGETVIGKGSVIAGSAFVTSSIPPHSRVSLKAQEITVRQPGERD</sequence>
<dbReference type="GO" id="GO:0008652">
    <property type="term" value="P:amino acid biosynthetic process"/>
    <property type="evidence" value="ECO:0007669"/>
    <property type="project" value="UniProtKB-KW"/>
</dbReference>
<dbReference type="SUPFAM" id="SSF51161">
    <property type="entry name" value="Trimeric LpxA-like enzymes"/>
    <property type="match status" value="1"/>
</dbReference>
<dbReference type="Gene3D" id="1.10.3130.10">
    <property type="entry name" value="serine acetyltransferase, domain 1"/>
    <property type="match status" value="1"/>
</dbReference>